<comment type="caution">
    <text evidence="13">The sequence shown here is derived from an EMBL/GenBank/DDBJ whole genome shotgun (WGS) entry which is preliminary data.</text>
</comment>
<feature type="binding site" evidence="9">
    <location>
        <position position="228"/>
    </location>
    <ligand>
        <name>1-deoxy-D-xylulose 5-phosphate</name>
        <dbReference type="ChEBI" id="CHEBI:57792"/>
    </ligand>
</feature>
<keyword evidence="13" id="KW-0413">Isomerase</keyword>
<dbReference type="PANTHER" id="PTHR30525">
    <property type="entry name" value="1-DEOXY-D-XYLULOSE 5-PHOSPHATE REDUCTOISOMERASE"/>
    <property type="match status" value="1"/>
</dbReference>
<evidence type="ECO:0000256" key="8">
    <source>
        <dbReference type="ARBA" id="ARBA00048543"/>
    </source>
</evidence>
<dbReference type="Gene3D" id="3.40.50.720">
    <property type="entry name" value="NAD(P)-binding Rossmann-like Domain"/>
    <property type="match status" value="1"/>
</dbReference>
<dbReference type="Pfam" id="PF13288">
    <property type="entry name" value="DXPR_C"/>
    <property type="match status" value="1"/>
</dbReference>
<evidence type="ECO:0000256" key="9">
    <source>
        <dbReference type="HAMAP-Rule" id="MF_00183"/>
    </source>
</evidence>
<dbReference type="Pfam" id="PF02670">
    <property type="entry name" value="DXP_reductoisom"/>
    <property type="match status" value="1"/>
</dbReference>
<feature type="domain" description="1-deoxy-D-xylulose 5-phosphate reductoisomerase N-terminal" evidence="10">
    <location>
        <begin position="8"/>
        <end position="134"/>
    </location>
</feature>
<evidence type="ECO:0000256" key="4">
    <source>
        <dbReference type="ARBA" id="ARBA00022857"/>
    </source>
</evidence>
<evidence type="ECO:0000259" key="11">
    <source>
        <dbReference type="Pfam" id="PF08436"/>
    </source>
</evidence>
<comment type="function">
    <text evidence="9">Catalyzes the NADPH-dependent rearrangement and reduction of 1-deoxy-D-xylulose-5-phosphate (DXP) to 2-C-methyl-D-erythritol 4-phosphate (MEP).</text>
</comment>
<feature type="binding site" evidence="9">
    <location>
        <position position="219"/>
    </location>
    <ligand>
        <name>1-deoxy-D-xylulose 5-phosphate</name>
        <dbReference type="ChEBI" id="CHEBI:57792"/>
    </ligand>
</feature>
<organism evidence="13 14">
    <name type="scientific">Porphyromonas catoniae ATCC 51270</name>
    <dbReference type="NCBI Taxonomy" id="887901"/>
    <lineage>
        <taxon>Bacteria</taxon>
        <taxon>Pseudomonadati</taxon>
        <taxon>Bacteroidota</taxon>
        <taxon>Bacteroidia</taxon>
        <taxon>Bacteroidales</taxon>
        <taxon>Porphyromonadaceae</taxon>
        <taxon>Porphyromonas</taxon>
    </lineage>
</organism>
<feature type="binding site" evidence="9">
    <location>
        <position position="14"/>
    </location>
    <ligand>
        <name>NADPH</name>
        <dbReference type="ChEBI" id="CHEBI:57783"/>
    </ligand>
</feature>
<dbReference type="UniPathway" id="UPA00056">
    <property type="reaction ID" value="UER00092"/>
</dbReference>
<keyword evidence="3 9" id="KW-0479">Metal-binding</keyword>
<dbReference type="GO" id="GO:0030145">
    <property type="term" value="F:manganese ion binding"/>
    <property type="evidence" value="ECO:0007669"/>
    <property type="project" value="TreeGrafter"/>
</dbReference>
<keyword evidence="6 9" id="KW-0464">Manganese</keyword>
<comment type="pathway">
    <text evidence="1 9">Isoprenoid biosynthesis; isopentenyl diphosphate biosynthesis via DXP pathway; isopentenyl diphosphate from 1-deoxy-D-xylulose 5-phosphate: step 1/6.</text>
</comment>
<feature type="binding site" evidence="9">
    <location>
        <position position="153"/>
    </location>
    <ligand>
        <name>1-deoxy-D-xylulose 5-phosphate</name>
        <dbReference type="ChEBI" id="CHEBI:57792"/>
    </ligand>
</feature>
<feature type="binding site" evidence="9">
    <location>
        <position position="212"/>
    </location>
    <ligand>
        <name>NADPH</name>
        <dbReference type="ChEBI" id="CHEBI:57783"/>
    </ligand>
</feature>
<keyword evidence="4 9" id="KW-0521">NADP</keyword>
<dbReference type="OrthoDB" id="9806546at2"/>
<dbReference type="PATRIC" id="fig|887901.3.peg.652"/>
<evidence type="ECO:0000256" key="1">
    <source>
        <dbReference type="ARBA" id="ARBA00005094"/>
    </source>
</evidence>
<evidence type="ECO:0000313" key="13">
    <source>
        <dbReference type="EMBL" id="EWC92649.1"/>
    </source>
</evidence>
<keyword evidence="9" id="KW-0460">Magnesium</keyword>
<dbReference type="InterPro" id="IPR026877">
    <property type="entry name" value="DXPR_C"/>
</dbReference>
<feature type="binding site" evidence="9">
    <location>
        <position position="128"/>
    </location>
    <ligand>
        <name>NADPH</name>
        <dbReference type="ChEBI" id="CHEBI:57783"/>
    </ligand>
</feature>
<feature type="binding site" evidence="9">
    <location>
        <position position="224"/>
    </location>
    <ligand>
        <name>1-deoxy-D-xylulose 5-phosphate</name>
        <dbReference type="ChEBI" id="CHEBI:57792"/>
    </ligand>
</feature>
<evidence type="ECO:0000256" key="5">
    <source>
        <dbReference type="ARBA" id="ARBA00023002"/>
    </source>
</evidence>
<dbReference type="InterPro" id="IPR013512">
    <property type="entry name" value="DXP_reductoisomerase_N"/>
</dbReference>
<dbReference type="GO" id="GO:0016853">
    <property type="term" value="F:isomerase activity"/>
    <property type="evidence" value="ECO:0007669"/>
    <property type="project" value="UniProtKB-KW"/>
</dbReference>
<dbReference type="FunFam" id="3.40.50.720:FF:000045">
    <property type="entry name" value="1-deoxy-D-xylulose 5-phosphate reductoisomerase"/>
    <property type="match status" value="1"/>
</dbReference>
<comment type="cofactor">
    <cofactor evidence="9">
        <name>Mg(2+)</name>
        <dbReference type="ChEBI" id="CHEBI:18420"/>
    </cofactor>
    <cofactor evidence="9">
        <name>Mn(2+)</name>
        <dbReference type="ChEBI" id="CHEBI:29035"/>
    </cofactor>
</comment>
<feature type="binding site" evidence="9">
    <location>
        <position position="15"/>
    </location>
    <ligand>
        <name>NADPH</name>
        <dbReference type="ChEBI" id="CHEBI:57783"/>
    </ligand>
</feature>
<comment type="similarity">
    <text evidence="2 9">Belongs to the DXR family.</text>
</comment>
<dbReference type="Pfam" id="PF08436">
    <property type="entry name" value="DXP_redisom_C"/>
    <property type="match status" value="1"/>
</dbReference>
<dbReference type="Proteomes" id="UP000023482">
    <property type="component" value="Unassembled WGS sequence"/>
</dbReference>
<dbReference type="EMBL" id="JDFF01000011">
    <property type="protein sequence ID" value="EWC92649.1"/>
    <property type="molecule type" value="Genomic_DNA"/>
</dbReference>
<dbReference type="GO" id="GO:0070402">
    <property type="term" value="F:NADPH binding"/>
    <property type="evidence" value="ECO:0007669"/>
    <property type="project" value="InterPro"/>
</dbReference>
<dbReference type="InterPro" id="IPR036169">
    <property type="entry name" value="DXPR_C_sf"/>
</dbReference>
<proteinExistence type="inferred from homology"/>
<feature type="binding site" evidence="9">
    <location>
        <position position="183"/>
    </location>
    <ligand>
        <name>1-deoxy-D-xylulose 5-phosphate</name>
        <dbReference type="ChEBI" id="CHEBI:57792"/>
    </ligand>
</feature>
<dbReference type="RefSeq" id="WP_044168431.1">
    <property type="nucleotide sequence ID" value="NZ_JDFF01000011.1"/>
</dbReference>
<evidence type="ECO:0000256" key="6">
    <source>
        <dbReference type="ARBA" id="ARBA00023211"/>
    </source>
</evidence>
<feature type="binding site" evidence="9">
    <location>
        <position position="206"/>
    </location>
    <ligand>
        <name>1-deoxy-D-xylulose 5-phosphate</name>
        <dbReference type="ChEBI" id="CHEBI:57792"/>
    </ligand>
</feature>
<dbReference type="SUPFAM" id="SSF69055">
    <property type="entry name" value="1-deoxy-D-xylulose-5-phosphate reductoisomerase, C-terminal domain"/>
    <property type="match status" value="1"/>
</dbReference>
<keyword evidence="7 9" id="KW-0414">Isoprene biosynthesis</keyword>
<evidence type="ECO:0000313" key="14">
    <source>
        <dbReference type="Proteomes" id="UP000023482"/>
    </source>
</evidence>
<dbReference type="NCBIfam" id="TIGR00243">
    <property type="entry name" value="Dxr"/>
    <property type="match status" value="1"/>
</dbReference>
<feature type="binding site" evidence="9">
    <location>
        <position position="127"/>
    </location>
    <ligand>
        <name>1-deoxy-D-xylulose 5-phosphate</name>
        <dbReference type="ChEBI" id="CHEBI:57792"/>
    </ligand>
</feature>
<feature type="binding site" evidence="9">
    <location>
        <position position="152"/>
    </location>
    <ligand>
        <name>Mn(2+)</name>
        <dbReference type="ChEBI" id="CHEBI:29035"/>
    </ligand>
</feature>
<dbReference type="InterPro" id="IPR003821">
    <property type="entry name" value="DXP_reductoisomerase"/>
</dbReference>
<feature type="binding site" evidence="9">
    <location>
        <position position="126"/>
    </location>
    <ligand>
        <name>NADPH</name>
        <dbReference type="ChEBI" id="CHEBI:57783"/>
    </ligand>
</feature>
<feature type="domain" description="DXP reductoisomerase C-terminal" evidence="12">
    <location>
        <begin position="268"/>
        <end position="382"/>
    </location>
</feature>
<protein>
    <recommendedName>
        <fullName evidence="9">1-deoxy-D-xylulose 5-phosphate reductoisomerase</fullName>
        <shortName evidence="9">DXP reductoisomerase</shortName>
        <ecNumber evidence="9">1.1.1.267</ecNumber>
    </recommendedName>
    <alternativeName>
        <fullName evidence="9">1-deoxyxylulose-5-phosphate reductoisomerase</fullName>
    </alternativeName>
    <alternativeName>
        <fullName evidence="9">2-C-methyl-D-erythritol 4-phosphate synthase</fullName>
    </alternativeName>
</protein>
<evidence type="ECO:0000259" key="10">
    <source>
        <dbReference type="Pfam" id="PF02670"/>
    </source>
</evidence>
<evidence type="ECO:0000256" key="7">
    <source>
        <dbReference type="ARBA" id="ARBA00023229"/>
    </source>
</evidence>
<comment type="caution">
    <text evidence="9">Lacks conserved residue(s) required for the propagation of feature annotation.</text>
</comment>
<dbReference type="GO" id="GO:0030604">
    <property type="term" value="F:1-deoxy-D-xylulose-5-phosphate reductoisomerase activity"/>
    <property type="evidence" value="ECO:0007669"/>
    <property type="project" value="UniProtKB-UniRule"/>
</dbReference>
<dbReference type="AlphaFoldDB" id="Z4WYX9"/>
<dbReference type="PANTHER" id="PTHR30525:SF0">
    <property type="entry name" value="1-DEOXY-D-XYLULOSE 5-PHOSPHATE REDUCTOISOMERASE, CHLOROPLASTIC"/>
    <property type="match status" value="1"/>
</dbReference>
<name>Z4WYX9_9PORP</name>
<feature type="binding site" evidence="9">
    <location>
        <position position="17"/>
    </location>
    <ligand>
        <name>NADPH</name>
        <dbReference type="ChEBI" id="CHEBI:57783"/>
    </ligand>
</feature>
<dbReference type="PIRSF" id="PIRSF006205">
    <property type="entry name" value="Dxp_reductismrs"/>
    <property type="match status" value="1"/>
</dbReference>
<evidence type="ECO:0000259" key="12">
    <source>
        <dbReference type="Pfam" id="PF13288"/>
    </source>
</evidence>
<evidence type="ECO:0000256" key="3">
    <source>
        <dbReference type="ARBA" id="ARBA00022723"/>
    </source>
</evidence>
<feature type="binding site" evidence="9">
    <location>
        <position position="228"/>
    </location>
    <ligand>
        <name>Mn(2+)</name>
        <dbReference type="ChEBI" id="CHEBI:29035"/>
    </ligand>
</feature>
<feature type="binding site" evidence="9">
    <location>
        <position position="225"/>
    </location>
    <ligand>
        <name>1-deoxy-D-xylulose 5-phosphate</name>
        <dbReference type="ChEBI" id="CHEBI:57792"/>
    </ligand>
</feature>
<evidence type="ECO:0000256" key="2">
    <source>
        <dbReference type="ARBA" id="ARBA00006825"/>
    </source>
</evidence>
<comment type="catalytic activity">
    <reaction evidence="8">
        <text>2-C-methyl-D-erythritol 4-phosphate + NADP(+) = 1-deoxy-D-xylulose 5-phosphate + NADPH + H(+)</text>
        <dbReference type="Rhea" id="RHEA:13717"/>
        <dbReference type="ChEBI" id="CHEBI:15378"/>
        <dbReference type="ChEBI" id="CHEBI:57783"/>
        <dbReference type="ChEBI" id="CHEBI:57792"/>
        <dbReference type="ChEBI" id="CHEBI:58262"/>
        <dbReference type="ChEBI" id="CHEBI:58349"/>
        <dbReference type="EC" id="1.1.1.267"/>
    </reaction>
    <physiologicalReaction direction="right-to-left" evidence="8">
        <dbReference type="Rhea" id="RHEA:13719"/>
    </physiologicalReaction>
</comment>
<reference evidence="13 14" key="1">
    <citation type="submission" date="2014-01" db="EMBL/GenBank/DDBJ databases">
        <authorList>
            <person name="Durkin A.S."/>
            <person name="McCorrison J."/>
            <person name="Torralba M."/>
            <person name="Gillis M."/>
            <person name="Haft D.H."/>
            <person name="Methe B."/>
            <person name="Sutton G."/>
            <person name="Nelson K.E."/>
        </authorList>
    </citation>
    <scope>NUCLEOTIDE SEQUENCE [LARGE SCALE GENOMIC DNA]</scope>
    <source>
        <strain evidence="13 14">ATCC 51270</strain>
    </source>
</reference>
<dbReference type="SUPFAM" id="SSF55347">
    <property type="entry name" value="Glyceraldehyde-3-phosphate dehydrogenase-like, C-terminal domain"/>
    <property type="match status" value="1"/>
</dbReference>
<dbReference type="SUPFAM" id="SSF51735">
    <property type="entry name" value="NAD(P)-binding Rossmann-fold domains"/>
    <property type="match status" value="1"/>
</dbReference>
<feature type="binding site" evidence="9">
    <location>
        <position position="154"/>
    </location>
    <ligand>
        <name>1-deoxy-D-xylulose 5-phosphate</name>
        <dbReference type="ChEBI" id="CHEBI:57792"/>
    </ligand>
</feature>
<gene>
    <name evidence="9 13" type="primary">dxr</name>
    <name evidence="13" type="ORF">HMPREF0636_0749</name>
</gene>
<keyword evidence="14" id="KW-1185">Reference proteome</keyword>
<dbReference type="Gene3D" id="1.10.1740.10">
    <property type="match status" value="1"/>
</dbReference>
<dbReference type="GO" id="GO:0051484">
    <property type="term" value="P:isopentenyl diphosphate biosynthetic process, methylerythritol 4-phosphate pathway involved in terpenoid biosynthetic process"/>
    <property type="evidence" value="ECO:0007669"/>
    <property type="project" value="TreeGrafter"/>
</dbReference>
<dbReference type="HAMAP" id="MF_00183">
    <property type="entry name" value="DXP_reductoisom"/>
    <property type="match status" value="1"/>
</dbReference>
<keyword evidence="5 9" id="KW-0560">Oxidoreductase</keyword>
<feature type="binding site" evidence="9">
    <location>
        <position position="16"/>
    </location>
    <ligand>
        <name>NADPH</name>
        <dbReference type="ChEBI" id="CHEBI:57783"/>
    </ligand>
</feature>
<sequence length="394" mass="43100">MKTQKRRIAVLGSTGSIGTQALDILRGNQADLEATVLVARSSTELLIKQALEFHPKAVVIADETHYRVVHEALRPLGIEVYAGADAIEEVVQREDVDLVLTAMVGYAGLRPTLSAIRAGKTIALANKETLVVAGEMIIREAKAHGVQIIPVDSEHSAIYQCLVGEEQGKEKKPLLEKILLTASGGPFRGFTPSQLESVTPQQALRHPNWVMGAKVTIDSASLMNKGLEMIEARWLFDTPPEDIEVVVHPQSIIHSMVQFCDGSVKAQLGQPDMRLPISYALGLTKRIANSYPRLDFTQHSFTFERPDLEAFPNLSLAYRAIACGGTAPCVLNAANEVAVASFLEGKLGFRRMSKLIEHTLDTVVLSTTYDLSVLAATDHEARCRATEWLKKQSK</sequence>
<feature type="binding site" evidence="9">
    <location>
        <position position="154"/>
    </location>
    <ligand>
        <name>Mn(2+)</name>
        <dbReference type="ChEBI" id="CHEBI:29035"/>
    </ligand>
</feature>
<dbReference type="InterPro" id="IPR036291">
    <property type="entry name" value="NAD(P)-bd_dom_sf"/>
</dbReference>
<dbReference type="InterPro" id="IPR013644">
    <property type="entry name" value="DXP_reductoisomerase_C"/>
</dbReference>
<accession>Z4WYX9</accession>
<feature type="domain" description="1-deoxy-D-xylulose 5-phosphate reductoisomerase C-terminal" evidence="11">
    <location>
        <begin position="148"/>
        <end position="236"/>
    </location>
</feature>
<dbReference type="EC" id="1.1.1.267" evidence="9"/>